<dbReference type="InterPro" id="IPR050366">
    <property type="entry name" value="BP-dependent_transpt_permease"/>
</dbReference>
<dbReference type="SUPFAM" id="SSF161098">
    <property type="entry name" value="MetI-like"/>
    <property type="match status" value="1"/>
</dbReference>
<keyword evidence="12" id="KW-1185">Reference proteome</keyword>
<name>A0A4R3JSW7_9FIRM</name>
<proteinExistence type="inferred from homology"/>
<evidence type="ECO:0000313" key="11">
    <source>
        <dbReference type="Proteomes" id="UP000294613"/>
    </source>
</evidence>
<evidence type="ECO:0000256" key="5">
    <source>
        <dbReference type="ARBA" id="ARBA00022989"/>
    </source>
</evidence>
<accession>A0A4R3JSW7</accession>
<feature type="transmembrane region" description="Helical" evidence="7">
    <location>
        <begin position="118"/>
        <end position="142"/>
    </location>
</feature>
<evidence type="ECO:0000256" key="6">
    <source>
        <dbReference type="ARBA" id="ARBA00023136"/>
    </source>
</evidence>
<feature type="transmembrane region" description="Helical" evidence="7">
    <location>
        <begin position="84"/>
        <end position="106"/>
    </location>
</feature>
<keyword evidence="5 7" id="KW-1133">Transmembrane helix</keyword>
<dbReference type="GO" id="GO:0055085">
    <property type="term" value="P:transmembrane transport"/>
    <property type="evidence" value="ECO:0007669"/>
    <property type="project" value="InterPro"/>
</dbReference>
<dbReference type="Gene3D" id="1.10.3720.10">
    <property type="entry name" value="MetI-like"/>
    <property type="match status" value="1"/>
</dbReference>
<dbReference type="RefSeq" id="WP_008977497.1">
    <property type="nucleotide sequence ID" value="NZ_BHEO01000002.1"/>
</dbReference>
<dbReference type="Pfam" id="PF00528">
    <property type="entry name" value="BPD_transp_1"/>
    <property type="match status" value="1"/>
</dbReference>
<evidence type="ECO:0000256" key="7">
    <source>
        <dbReference type="RuleBase" id="RU363032"/>
    </source>
</evidence>
<sequence>MKNMMKNTGRKIKKYVKEDPVGFISFLMILLFIFLAVFADFIAPYGINETQYMKPKAAPSMEHIFGTDELSRDIFSRILYASRISLFIGFAPTTINLIIGTFLGMIAGMTTLKWVDTLIMRIVDIVLSYPFMILAMAIVYNLGASTKNLFLALILVGWAGTARTVRAQTLSLKNSTYIEAARSMGVSKWKIMIKHILPNIRSLLLVLYTMSIPVAILSEAGLSFLGFGAQPPQTSLGVMVSKGRTYLFDAPWISLAPAIYILLLSLCLNFFGDSLRDMLDSKRSER</sequence>
<reference evidence="9 12" key="1">
    <citation type="journal article" date="2018" name="Int. J. Syst. Evol. Microbiol.">
        <title>Draft Genome Sequence of Faecalimonas umbilicata JCM 30896T, an Acetate-Producing Bacterium Isolated from Human Feces.</title>
        <authorList>
            <person name="Sakamoto M."/>
            <person name="Ikeyama N."/>
            <person name="Yuki M."/>
            <person name="Ohkuma M."/>
        </authorList>
    </citation>
    <scope>NUCLEOTIDE SEQUENCE [LARGE SCALE GENOMIC DNA]</scope>
    <source>
        <strain evidence="9 12">EGH7</strain>
    </source>
</reference>
<evidence type="ECO:0000313" key="12">
    <source>
        <dbReference type="Proteomes" id="UP000702954"/>
    </source>
</evidence>
<dbReference type="EMBL" id="BHEO01000002">
    <property type="protein sequence ID" value="GBU04076.1"/>
    <property type="molecule type" value="Genomic_DNA"/>
</dbReference>
<dbReference type="Proteomes" id="UP000702954">
    <property type="component" value="Unassembled WGS sequence"/>
</dbReference>
<dbReference type="CDD" id="cd06261">
    <property type="entry name" value="TM_PBP2"/>
    <property type="match status" value="1"/>
</dbReference>
<dbReference type="PANTHER" id="PTHR43386:SF1">
    <property type="entry name" value="D,D-DIPEPTIDE TRANSPORT SYSTEM PERMEASE PROTEIN DDPC-RELATED"/>
    <property type="match status" value="1"/>
</dbReference>
<dbReference type="Proteomes" id="UP000294613">
    <property type="component" value="Unassembled WGS sequence"/>
</dbReference>
<keyword evidence="6 7" id="KW-0472">Membrane</keyword>
<evidence type="ECO:0000313" key="10">
    <source>
        <dbReference type="EMBL" id="TCS70303.1"/>
    </source>
</evidence>
<dbReference type="InterPro" id="IPR025966">
    <property type="entry name" value="OppC_N"/>
</dbReference>
<dbReference type="InterPro" id="IPR035906">
    <property type="entry name" value="MetI-like_sf"/>
</dbReference>
<evidence type="ECO:0000256" key="3">
    <source>
        <dbReference type="ARBA" id="ARBA00022475"/>
    </source>
</evidence>
<evidence type="ECO:0000256" key="2">
    <source>
        <dbReference type="ARBA" id="ARBA00022448"/>
    </source>
</evidence>
<dbReference type="Pfam" id="PF12911">
    <property type="entry name" value="OppC_N"/>
    <property type="match status" value="1"/>
</dbReference>
<reference evidence="10 11" key="2">
    <citation type="submission" date="2019-03" db="EMBL/GenBank/DDBJ databases">
        <title>Genomic Encyclopedia of Type Strains, Phase IV (KMG-IV): sequencing the most valuable type-strain genomes for metagenomic binning, comparative biology and taxonomic classification.</title>
        <authorList>
            <person name="Goeker M."/>
        </authorList>
    </citation>
    <scope>NUCLEOTIDE SEQUENCE [LARGE SCALE GENOMIC DNA]</scope>
    <source>
        <strain evidence="10 11">DSM 103426</strain>
    </source>
</reference>
<evidence type="ECO:0000313" key="9">
    <source>
        <dbReference type="EMBL" id="GBU04076.1"/>
    </source>
</evidence>
<feature type="transmembrane region" description="Helical" evidence="7">
    <location>
        <begin position="148"/>
        <end position="165"/>
    </location>
</feature>
<feature type="transmembrane region" description="Helical" evidence="7">
    <location>
        <begin position="250"/>
        <end position="272"/>
    </location>
</feature>
<keyword evidence="3" id="KW-1003">Cell membrane</keyword>
<protein>
    <submittedName>
        <fullName evidence="9">ABC transporter permease</fullName>
    </submittedName>
    <submittedName>
        <fullName evidence="10">Peptide/nickel transport system permease protein</fullName>
    </submittedName>
</protein>
<dbReference type="EMBL" id="SLZV01000001">
    <property type="protein sequence ID" value="TCS70303.1"/>
    <property type="molecule type" value="Genomic_DNA"/>
</dbReference>
<keyword evidence="2 7" id="KW-0813">Transport</keyword>
<comment type="subcellular location">
    <subcellularLocation>
        <location evidence="1 7">Cell membrane</location>
        <topology evidence="1 7">Multi-pass membrane protein</topology>
    </subcellularLocation>
</comment>
<dbReference type="InterPro" id="IPR000515">
    <property type="entry name" value="MetI-like"/>
</dbReference>
<keyword evidence="4 7" id="KW-0812">Transmembrane</keyword>
<feature type="transmembrane region" description="Helical" evidence="7">
    <location>
        <begin position="203"/>
        <end position="230"/>
    </location>
</feature>
<evidence type="ECO:0000256" key="4">
    <source>
        <dbReference type="ARBA" id="ARBA00022692"/>
    </source>
</evidence>
<dbReference type="AlphaFoldDB" id="A0A4R3JSW7"/>
<comment type="similarity">
    <text evidence="7">Belongs to the binding-protein-dependent transport system permease family.</text>
</comment>
<dbReference type="GO" id="GO:0005886">
    <property type="term" value="C:plasma membrane"/>
    <property type="evidence" value="ECO:0007669"/>
    <property type="project" value="UniProtKB-SubCell"/>
</dbReference>
<organism evidence="10 11">
    <name type="scientific">Faecalimonas umbilicata</name>
    <dbReference type="NCBI Taxonomy" id="1912855"/>
    <lineage>
        <taxon>Bacteria</taxon>
        <taxon>Bacillati</taxon>
        <taxon>Bacillota</taxon>
        <taxon>Clostridia</taxon>
        <taxon>Lachnospirales</taxon>
        <taxon>Lachnospiraceae</taxon>
        <taxon>Faecalimonas</taxon>
    </lineage>
</organism>
<evidence type="ECO:0000256" key="1">
    <source>
        <dbReference type="ARBA" id="ARBA00004651"/>
    </source>
</evidence>
<feature type="domain" description="ABC transmembrane type-1" evidence="8">
    <location>
        <begin position="82"/>
        <end position="272"/>
    </location>
</feature>
<evidence type="ECO:0000259" key="8">
    <source>
        <dbReference type="PROSITE" id="PS50928"/>
    </source>
</evidence>
<dbReference type="PANTHER" id="PTHR43386">
    <property type="entry name" value="OLIGOPEPTIDE TRANSPORT SYSTEM PERMEASE PROTEIN APPC"/>
    <property type="match status" value="1"/>
</dbReference>
<feature type="transmembrane region" description="Helical" evidence="7">
    <location>
        <begin position="21"/>
        <end position="47"/>
    </location>
</feature>
<dbReference type="PROSITE" id="PS50928">
    <property type="entry name" value="ABC_TM1"/>
    <property type="match status" value="1"/>
</dbReference>
<comment type="caution">
    <text evidence="10">The sequence shown here is derived from an EMBL/GenBank/DDBJ whole genome shotgun (WGS) entry which is preliminary data.</text>
</comment>
<gene>
    <name evidence="10" type="ORF">EDD74_101153</name>
    <name evidence="9" type="ORF">FAEUMB_06170</name>
</gene>